<feature type="domain" description="TcaA 4th" evidence="3">
    <location>
        <begin position="242"/>
        <end position="310"/>
    </location>
</feature>
<organism evidence="5 6">
    <name type="scientific">Kroppenstedtia guangzhouensis</name>
    <dbReference type="NCBI Taxonomy" id="1274356"/>
    <lineage>
        <taxon>Bacteria</taxon>
        <taxon>Bacillati</taxon>
        <taxon>Bacillota</taxon>
        <taxon>Bacilli</taxon>
        <taxon>Bacillales</taxon>
        <taxon>Thermoactinomycetaceae</taxon>
        <taxon>Kroppenstedtia</taxon>
    </lineage>
</organism>
<dbReference type="Proteomes" id="UP000617979">
    <property type="component" value="Unassembled WGS sequence"/>
</dbReference>
<evidence type="ECO:0000259" key="2">
    <source>
        <dbReference type="Pfam" id="PF22813"/>
    </source>
</evidence>
<evidence type="ECO:0000256" key="1">
    <source>
        <dbReference type="SAM" id="Phobius"/>
    </source>
</evidence>
<dbReference type="Pfam" id="PF22813">
    <property type="entry name" value="TcaA_2nd"/>
    <property type="match status" value="1"/>
</dbReference>
<dbReference type="EMBL" id="BMEX01000006">
    <property type="protein sequence ID" value="GGA47719.1"/>
    <property type="molecule type" value="Genomic_DNA"/>
</dbReference>
<sequence>MSKVNDSKKMAYKKIQAFVGRNKPIVLSGLVIVLIVIMVSISAISKDDPDQVIQDFSNAVRQDDIDELEDLISLDDEEMELDEQKLQQFIDLCQNSPGYFKQQMWQLDAQKSIHDPKSEMSTENPLYGTDGISLSDIKNMGSFYLKKEEGFFSDSYKIGVRPYYITISSNEPDAIIMMDGEEVFKSTKKRLKKRIGPLMPGKYHFTGSKKFPYAKVTNKKVADLFMDGGEHRETEVSLNLSGKKIEIESSFSDTQVFVGKKKVGKVEDLQKFGPVSGDGSIKIYGEKEFPWGRSKSPVKEVTENTESIDVTPMPFADKKGKQNLIDTINAFAKERILAQVKLNPSVFTVAGDNVVKEYTEEIEETKEWSFKDPLKGKALGTRIDFGHLEFTKEEGLYTVKIPVEFHDKTNQSDLGIDKDNPLRERFEEMVLTLTYDEKKKKWLVSSTRKLYHLGSDLGYFKGKDVEKSEFN</sequence>
<proteinExistence type="predicted"/>
<dbReference type="PANTHER" id="PTHR40038:SF1">
    <property type="entry name" value="MEMBRANE-ASSOCIATED PROTEIN TCAA"/>
    <property type="match status" value="1"/>
</dbReference>
<evidence type="ECO:0000313" key="5">
    <source>
        <dbReference type="EMBL" id="GGA47719.1"/>
    </source>
</evidence>
<keyword evidence="1" id="KW-0812">Transmembrane</keyword>
<dbReference type="Pfam" id="PF25155">
    <property type="entry name" value="NTF2_YvbJ"/>
    <property type="match status" value="1"/>
</dbReference>
<name>A0ABQ1GPP2_9BACL</name>
<evidence type="ECO:0000259" key="3">
    <source>
        <dbReference type="Pfam" id="PF22820"/>
    </source>
</evidence>
<dbReference type="InterPro" id="IPR054529">
    <property type="entry name" value="TcaA_2nd"/>
</dbReference>
<feature type="transmembrane region" description="Helical" evidence="1">
    <location>
        <begin position="24"/>
        <end position="44"/>
    </location>
</feature>
<keyword evidence="1" id="KW-0472">Membrane</keyword>
<evidence type="ECO:0000313" key="6">
    <source>
        <dbReference type="Proteomes" id="UP000617979"/>
    </source>
</evidence>
<dbReference type="InterPro" id="IPR054530">
    <property type="entry name" value="TcaA_4th"/>
</dbReference>
<gene>
    <name evidence="5" type="ORF">GCM10007416_21090</name>
</gene>
<keyword evidence="1" id="KW-1133">Transmembrane helix</keyword>
<dbReference type="RefSeq" id="WP_188432495.1">
    <property type="nucleotide sequence ID" value="NZ_BMEX01000006.1"/>
</dbReference>
<feature type="domain" description="TcaA 4th" evidence="3">
    <location>
        <begin position="164"/>
        <end position="221"/>
    </location>
</feature>
<dbReference type="Pfam" id="PF22820">
    <property type="entry name" value="TcaA_3rd_4th"/>
    <property type="match status" value="2"/>
</dbReference>
<protein>
    <submittedName>
        <fullName evidence="5">Uncharacterized protein</fullName>
    </submittedName>
</protein>
<comment type="caution">
    <text evidence="5">The sequence shown here is derived from an EMBL/GenBank/DDBJ whole genome shotgun (WGS) entry which is preliminary data.</text>
</comment>
<keyword evidence="6" id="KW-1185">Reference proteome</keyword>
<reference evidence="6" key="1">
    <citation type="journal article" date="2019" name="Int. J. Syst. Evol. Microbiol.">
        <title>The Global Catalogue of Microorganisms (GCM) 10K type strain sequencing project: providing services to taxonomists for standard genome sequencing and annotation.</title>
        <authorList>
            <consortium name="The Broad Institute Genomics Platform"/>
            <consortium name="The Broad Institute Genome Sequencing Center for Infectious Disease"/>
            <person name="Wu L."/>
            <person name="Ma J."/>
        </authorList>
    </citation>
    <scope>NUCLEOTIDE SEQUENCE [LARGE SCALE GENOMIC DNA]</scope>
    <source>
        <strain evidence="6">CGMCC 1.12404</strain>
    </source>
</reference>
<feature type="domain" description="TcaA second" evidence="2">
    <location>
        <begin position="49"/>
        <end position="132"/>
    </location>
</feature>
<accession>A0ABQ1GPP2</accession>
<feature type="domain" description="YvbJ-like NTF2-like" evidence="4">
    <location>
        <begin position="324"/>
        <end position="446"/>
    </location>
</feature>
<dbReference type="PANTHER" id="PTHR40038">
    <property type="entry name" value="MEMBRANE-ASSOCIATED PROTEIN TCAA"/>
    <property type="match status" value="1"/>
</dbReference>
<dbReference type="InterPro" id="IPR056902">
    <property type="entry name" value="NTF2_YvbJ"/>
</dbReference>
<evidence type="ECO:0000259" key="4">
    <source>
        <dbReference type="Pfam" id="PF25155"/>
    </source>
</evidence>